<organism evidence="2 3">
    <name type="scientific">Odoribacter splanchnicus</name>
    <dbReference type="NCBI Taxonomy" id="28118"/>
    <lineage>
        <taxon>Bacteria</taxon>
        <taxon>Pseudomonadati</taxon>
        <taxon>Bacteroidota</taxon>
        <taxon>Bacteroidia</taxon>
        <taxon>Bacteroidales</taxon>
        <taxon>Odoribacteraceae</taxon>
        <taxon>Odoribacter</taxon>
    </lineage>
</organism>
<evidence type="ECO:0000313" key="2">
    <source>
        <dbReference type="EMBL" id="RGV24245.1"/>
    </source>
</evidence>
<accession>A0A412WCJ6</accession>
<evidence type="ECO:0000313" key="3">
    <source>
        <dbReference type="Proteomes" id="UP000283426"/>
    </source>
</evidence>
<dbReference type="RefSeq" id="WP_117696914.1">
    <property type="nucleotide sequence ID" value="NZ_QRYW01000026.1"/>
</dbReference>
<feature type="coiled-coil region" evidence="1">
    <location>
        <begin position="296"/>
        <end position="323"/>
    </location>
</feature>
<gene>
    <name evidence="2" type="ORF">DWW24_12740</name>
</gene>
<name>A0A412WCJ6_9BACT</name>
<proteinExistence type="predicted"/>
<reference evidence="2 3" key="1">
    <citation type="submission" date="2018-08" db="EMBL/GenBank/DDBJ databases">
        <title>A genome reference for cultivated species of the human gut microbiota.</title>
        <authorList>
            <person name="Zou Y."/>
            <person name="Xue W."/>
            <person name="Luo G."/>
        </authorList>
    </citation>
    <scope>NUCLEOTIDE SEQUENCE [LARGE SCALE GENOMIC DNA]</scope>
    <source>
        <strain evidence="2 3">AF14-6AC</strain>
    </source>
</reference>
<dbReference type="Proteomes" id="UP000283426">
    <property type="component" value="Unassembled WGS sequence"/>
</dbReference>
<comment type="caution">
    <text evidence="2">The sequence shown here is derived from an EMBL/GenBank/DDBJ whole genome shotgun (WGS) entry which is preliminary data.</text>
</comment>
<protein>
    <submittedName>
        <fullName evidence="2">PcfJ-like protein</fullName>
    </submittedName>
</protein>
<dbReference type="AlphaFoldDB" id="A0A412WCJ6"/>
<sequence length="428" mass="50534">MKPHTNIQKEIVQLAQKLPKLTERQKAYAYEHCFKHYAHRTKGGMITCMECGHRWKSEHRLAEKLCGCTCPHCGRKLEVMDTRQRVFTNNEYFSIVTTCNGYQVFRFFYVKVFKKVMQPAKYSITEVVQRWISSKGETETFARLRCMFGLYYDMWSLNSNMELRSQKRLHAYNIYGVCTYPQIKLLPKLKYIGFRSDFYGSSPYDYYAAVLSDCRIETLPKAGQTCMFRHAITNGIRLKDYWAAIKICIRNRYEIKEPHIWCDYIKLLKHFKKDIHNAKYVCPANLHAEHDRLVQKRNVELREEQMKKDLQKALTDEKKYKEQKGRFFGLSFSDGTLKVKVLESVTEFFEEGMAMHHCVFSNQYYLKEDSLILSASIEGKRIETIELSLDTMQIVQSRGACNMNTSYHRQIIELVNKNIQLIEQRLTA</sequence>
<keyword evidence="1" id="KW-0175">Coiled coil</keyword>
<dbReference type="Pfam" id="PF14284">
    <property type="entry name" value="PcfJ"/>
    <property type="match status" value="1"/>
</dbReference>
<evidence type="ECO:0000256" key="1">
    <source>
        <dbReference type="SAM" id="Coils"/>
    </source>
</evidence>
<dbReference type="EMBL" id="QRYW01000026">
    <property type="protein sequence ID" value="RGV24245.1"/>
    <property type="molecule type" value="Genomic_DNA"/>
</dbReference>
<dbReference type="InterPro" id="IPR025586">
    <property type="entry name" value="PcfJ"/>
</dbReference>